<dbReference type="EMBL" id="KQ257453">
    <property type="protein sequence ID" value="KND02583.1"/>
    <property type="molecule type" value="Genomic_DNA"/>
</dbReference>
<organism evidence="5 6">
    <name type="scientific">Spizellomyces punctatus (strain DAOM BR117)</name>
    <dbReference type="NCBI Taxonomy" id="645134"/>
    <lineage>
        <taxon>Eukaryota</taxon>
        <taxon>Fungi</taxon>
        <taxon>Fungi incertae sedis</taxon>
        <taxon>Chytridiomycota</taxon>
        <taxon>Chytridiomycota incertae sedis</taxon>
        <taxon>Chytridiomycetes</taxon>
        <taxon>Spizellomycetales</taxon>
        <taxon>Spizellomycetaceae</taxon>
        <taxon>Spizellomyces</taxon>
    </lineage>
</organism>
<dbReference type="RefSeq" id="XP_016610622.1">
    <property type="nucleotide sequence ID" value="XM_016751325.1"/>
</dbReference>
<dbReference type="Gene3D" id="1.25.10.10">
    <property type="entry name" value="Leucine-rich Repeat Variant"/>
    <property type="match status" value="2"/>
</dbReference>
<dbReference type="InterPro" id="IPR022577">
    <property type="entry name" value="TBCD_C"/>
</dbReference>
<feature type="compositionally biased region" description="Polar residues" evidence="2">
    <location>
        <begin position="1"/>
        <end position="12"/>
    </location>
</feature>
<evidence type="ECO:0000256" key="1">
    <source>
        <dbReference type="ARBA" id="ARBA00023186"/>
    </source>
</evidence>
<dbReference type="FunCoup" id="A0A0L0HNG9">
    <property type="interactions" value="457"/>
</dbReference>
<evidence type="ECO:0000259" key="3">
    <source>
        <dbReference type="Pfam" id="PF12612"/>
    </source>
</evidence>
<dbReference type="Proteomes" id="UP000053201">
    <property type="component" value="Unassembled WGS sequence"/>
</dbReference>
<feature type="domain" description="Tubulin-folding cofactor D C-terminal" evidence="3">
    <location>
        <begin position="948"/>
        <end position="1134"/>
    </location>
</feature>
<reference evidence="5 6" key="1">
    <citation type="submission" date="2009-08" db="EMBL/GenBank/DDBJ databases">
        <title>The Genome Sequence of Spizellomyces punctatus strain DAOM BR117.</title>
        <authorList>
            <consortium name="The Broad Institute Genome Sequencing Platform"/>
            <person name="Russ C."/>
            <person name="Cuomo C."/>
            <person name="Shea T."/>
            <person name="Young S.K."/>
            <person name="Zeng Q."/>
            <person name="Koehrsen M."/>
            <person name="Haas B."/>
            <person name="Borodovsky M."/>
            <person name="Guigo R."/>
            <person name="Alvarado L."/>
            <person name="Berlin A."/>
            <person name="Bochicchio J."/>
            <person name="Borenstein D."/>
            <person name="Chapman S."/>
            <person name="Chen Z."/>
            <person name="Engels R."/>
            <person name="Freedman E."/>
            <person name="Gellesch M."/>
            <person name="Goldberg J."/>
            <person name="Griggs A."/>
            <person name="Gujja S."/>
            <person name="Heiman D."/>
            <person name="Hepburn T."/>
            <person name="Howarth C."/>
            <person name="Jen D."/>
            <person name="Larson L."/>
            <person name="Lewis B."/>
            <person name="Mehta T."/>
            <person name="Park D."/>
            <person name="Pearson M."/>
            <person name="Roberts A."/>
            <person name="Saif S."/>
            <person name="Shenoy N."/>
            <person name="Sisk P."/>
            <person name="Stolte C."/>
            <person name="Sykes S."/>
            <person name="Thomson T."/>
            <person name="Walk T."/>
            <person name="White J."/>
            <person name="Yandava C."/>
            <person name="Burger G."/>
            <person name="Gray M.W."/>
            <person name="Holland P.W.H."/>
            <person name="King N."/>
            <person name="Lang F.B.F."/>
            <person name="Roger A.J."/>
            <person name="Ruiz-Trillo I."/>
            <person name="Lander E."/>
            <person name="Nusbaum C."/>
        </authorList>
    </citation>
    <scope>NUCLEOTIDE SEQUENCE [LARGE SCALE GENOMIC DNA]</scope>
    <source>
        <strain evidence="5 6">DAOM BR117</strain>
    </source>
</reference>
<dbReference type="InterPro" id="IPR011989">
    <property type="entry name" value="ARM-like"/>
</dbReference>
<dbReference type="GO" id="GO:0000226">
    <property type="term" value="P:microtubule cytoskeleton organization"/>
    <property type="evidence" value="ECO:0007669"/>
    <property type="project" value="TreeGrafter"/>
</dbReference>
<name>A0A0L0HNG9_SPIPD</name>
<dbReference type="STRING" id="645134.A0A0L0HNG9"/>
<dbReference type="GO" id="GO:0007023">
    <property type="term" value="P:post-chaperonin tubulin folding pathway"/>
    <property type="evidence" value="ECO:0007669"/>
    <property type="project" value="InterPro"/>
</dbReference>
<evidence type="ECO:0000256" key="2">
    <source>
        <dbReference type="SAM" id="MobiDB-lite"/>
    </source>
</evidence>
<dbReference type="SUPFAM" id="SSF48371">
    <property type="entry name" value="ARM repeat"/>
    <property type="match status" value="1"/>
</dbReference>
<dbReference type="Pfam" id="PF25767">
    <property type="entry name" value="ARM_TBCD_2nd"/>
    <property type="match status" value="1"/>
</dbReference>
<gene>
    <name evidence="5" type="ORF">SPPG_03041</name>
</gene>
<dbReference type="eggNOG" id="KOG1943">
    <property type="taxonomic scope" value="Eukaryota"/>
</dbReference>
<dbReference type="VEuPathDB" id="FungiDB:SPPG_03041"/>
<dbReference type="GO" id="GO:0007021">
    <property type="term" value="P:tubulin complex assembly"/>
    <property type="evidence" value="ECO:0007669"/>
    <property type="project" value="InterPro"/>
</dbReference>
<proteinExistence type="predicted"/>
<dbReference type="OMA" id="EPHEAWH"/>
<dbReference type="GO" id="GO:0048487">
    <property type="term" value="F:beta-tubulin binding"/>
    <property type="evidence" value="ECO:0007669"/>
    <property type="project" value="InterPro"/>
</dbReference>
<evidence type="ECO:0000313" key="6">
    <source>
        <dbReference type="Proteomes" id="UP000053201"/>
    </source>
</evidence>
<feature type="region of interest" description="Disordered" evidence="2">
    <location>
        <begin position="1"/>
        <end position="20"/>
    </location>
</feature>
<dbReference type="InParanoid" id="A0A0L0HNG9"/>
<evidence type="ECO:0000259" key="4">
    <source>
        <dbReference type="Pfam" id="PF25767"/>
    </source>
</evidence>
<dbReference type="OrthoDB" id="10253476at2759"/>
<dbReference type="AlphaFoldDB" id="A0A0L0HNG9"/>
<dbReference type="InterPro" id="IPR033162">
    <property type="entry name" value="TBCD"/>
</dbReference>
<dbReference type="PANTHER" id="PTHR12658:SF0">
    <property type="entry name" value="TUBULIN-SPECIFIC CHAPERONE D"/>
    <property type="match status" value="1"/>
</dbReference>
<evidence type="ECO:0000313" key="5">
    <source>
        <dbReference type="EMBL" id="KND02583.1"/>
    </source>
</evidence>
<protein>
    <submittedName>
        <fullName evidence="5">Uncharacterized protein</fullName>
    </submittedName>
</protein>
<accession>A0A0L0HNG9</accession>
<dbReference type="Pfam" id="PF23579">
    <property type="entry name" value="ARM_TBCD"/>
    <property type="match status" value="1"/>
</dbReference>
<dbReference type="PANTHER" id="PTHR12658">
    <property type="entry name" value="BETA-TUBULIN COFACTOR D"/>
    <property type="match status" value="1"/>
</dbReference>
<dbReference type="InterPro" id="IPR058033">
    <property type="entry name" value="ARM_TBCD_2nd"/>
</dbReference>
<sequence length="1244" mass="139365">MLLANPPSSNDPLASPEAEGPQEADCFVSFFSEADIVDAALGDLLKTLDELHAALLQDVSPQSDNDFDPEQLQIVEKINKILEKYQEQPHLLDPHLQRLVQPVVFKLRDTITVWHERHERDKEGIMLVKVARCLYPFFRYLYVLTKVRGYKTIVKFFTHEVADLEPVLAFLETMDGTLQDPLLWEARYVLLLWLSLLSMIPFDLRNVDSGASSGQSLVERIKTLSRSYLYAVGKEHEGGAILLMRLLTRQDTSSEHLMDYVKWAAKEIRGTTDVFRLRGVLISLCTIFKNGRRELLVPALDDVLLCCQLINEPYVKNNALLRKLLVKLGQRAGLCCMRPRTAKWRYQRGHRSLQHNLSALGTGLLTESATELVDNDVDLDDVPESLELVVELLLNGLRDKDTIVRWSSAKGIGRITNRLPQDLGQDIVTSVILLLEENVLSKADGEGYDVSQVSDHTWHGACLALAELARRGLLLPEKLQEVMPWIFLALKFDQRRGNYSIGAHVRDAACYVCWSFARAYAPEIMQPFVGDLAKALVVVSVCDREVNIRRAASAAFQENVGRQGLFPHGIEIVTAADYFSVGNRTNAFLDVAVDIARYPEYYSHICDHMAHVSLSHWDKSIRELAAESLAKLAVMDLPYILGRVLPKLILRVTSDELAIRHGALLAVGQICLAWSRCRRQEDPKAEQWWERELENLIVPISALIPLYPQPYLDGFGGDLTRLACCRMITCLAEADWPVHVDISRMGNMSGKMDALTLPNSWLQMVTTSLEQRDESVQAAAATALGTLNRWNTLDPATLMDLIERMQTTSNRNVIRGYALALGTLSGEILSANLERIVDALIATAIVKEDKTFDDAEARRNAIQSLTSICATYGSSLQTAMPRPVYLKVVETFLAGLLDYSSDSRGDVGSWVRQASIQGFERIVPLSVASTASLPSDGTTYMTQDIALRIICNLCQQSVEKIDRMREAAGKTLLFLLWDVPGFTFEGHTELKKILPKNNQIHWNTAADVYPTMMQVLCIPQFRVSTLVGLVVAIGGLSESLVRSSSTNFIDFVNTIPDGMSVDDDNRMNLGDLFAALLEVFRQYQRRDRVSKPLLDVIDLLFGSGAMARYYNVQFYQDLYDLVKKEVFKSKDVKKLLSGIKVFCGFLSLGDDGQETISGVRERALNQLLLYLNHPYPKVRRAAAEDLYVAITAVSDTVVENDGGGDHEVRLEEAEEILLTTDWDAQVSQLKGPKEQLKSLLLNKT</sequence>
<feature type="domain" description="Tubulin-folding cofactor D ARM repeats" evidence="4">
    <location>
        <begin position="320"/>
        <end position="570"/>
    </location>
</feature>
<keyword evidence="1" id="KW-0143">Chaperone</keyword>
<keyword evidence="6" id="KW-1185">Reference proteome</keyword>
<dbReference type="Pfam" id="PF12612">
    <property type="entry name" value="TFCD_C"/>
    <property type="match status" value="1"/>
</dbReference>
<dbReference type="GO" id="GO:0005096">
    <property type="term" value="F:GTPase activator activity"/>
    <property type="evidence" value="ECO:0007669"/>
    <property type="project" value="InterPro"/>
</dbReference>
<dbReference type="InterPro" id="IPR016024">
    <property type="entry name" value="ARM-type_fold"/>
</dbReference>
<dbReference type="GeneID" id="27686588"/>